<feature type="domain" description="LysM" evidence="3">
    <location>
        <begin position="158"/>
        <end position="202"/>
    </location>
</feature>
<dbReference type="CDD" id="cd00118">
    <property type="entry name" value="LysM"/>
    <property type="match status" value="2"/>
</dbReference>
<dbReference type="PANTHER" id="PTHR21666">
    <property type="entry name" value="PEPTIDASE-RELATED"/>
    <property type="match status" value="1"/>
</dbReference>
<dbReference type="Gene3D" id="2.70.70.10">
    <property type="entry name" value="Glucose Permease (Domain IIA)"/>
    <property type="match status" value="1"/>
</dbReference>
<dbReference type="RefSeq" id="WP_136355225.1">
    <property type="nucleotide sequence ID" value="NZ_SSNY01000003.1"/>
</dbReference>
<dbReference type="SUPFAM" id="SSF51261">
    <property type="entry name" value="Duplicated hybrid motif"/>
    <property type="match status" value="1"/>
</dbReference>
<keyword evidence="5" id="KW-1185">Reference proteome</keyword>
<sequence length="515" mass="52849">MRFSVLRVNGRNLARGCAVLMVAGAVSGCSSQVARFSDGLDPVATASTPNQRAIIDKQPAAQPYPGDTIAAAPVDGSYSESVSRSSIQPVQVQALPPVAETAPAAARQVKAAATQKLDNTVTGTVAPANTLKLPGKAEAAKVAIEDGEPKGWSRAGGTQITVRDGETVYNLSRRYGVPANIIMKTNGLASADGLQAGQKLVIPTYVYSAKAPVSAPDNNPKVADAKSSRGVKSDIPAEKLPVPVSAPTKVAVLPQQPKVKDGKAPAQLDATAASDTKAKPVKTAAAGTYTVQQGDTLSAIARKTGVGVTALKQANGMNDGLIRIGQTLKLPAAGAAATTVAAAAPAKVDPVKTGSTPPPAEATPSEKVAAYTPPKQAAKVIKQAESEDVDAPDSTGIGKMRWPVRGRVISAFGSGKDGIDIAVPEGTPIKAAENGVVIYAGDGLKEFGNTVLVRHDDGLVTVYGHASSLEVKRGQKVKRGQEIAQSGMSGDAKSPQLHFEVRKNSAPVDPRTLLE</sequence>
<evidence type="ECO:0000259" key="3">
    <source>
        <dbReference type="PROSITE" id="PS51782"/>
    </source>
</evidence>
<dbReference type="InterPro" id="IPR050570">
    <property type="entry name" value="Cell_wall_metabolism_enzyme"/>
</dbReference>
<dbReference type="Proteomes" id="UP000306441">
    <property type="component" value="Unassembled WGS sequence"/>
</dbReference>
<dbReference type="InterPro" id="IPR018392">
    <property type="entry name" value="LysM"/>
</dbReference>
<evidence type="ECO:0000256" key="1">
    <source>
        <dbReference type="ARBA" id="ARBA00038420"/>
    </source>
</evidence>
<dbReference type="EMBL" id="SSNY01000003">
    <property type="protein sequence ID" value="THF58229.1"/>
    <property type="molecule type" value="Genomic_DNA"/>
</dbReference>
<dbReference type="CDD" id="cd12797">
    <property type="entry name" value="M23_peptidase"/>
    <property type="match status" value="1"/>
</dbReference>
<accession>A0ABY2Q9X0</accession>
<dbReference type="InterPro" id="IPR036779">
    <property type="entry name" value="LysM_dom_sf"/>
</dbReference>
<organism evidence="4 5">
    <name type="scientific">Ollibium composti</name>
    <dbReference type="NCBI Taxonomy" id="2675109"/>
    <lineage>
        <taxon>Bacteria</taxon>
        <taxon>Pseudomonadati</taxon>
        <taxon>Pseudomonadota</taxon>
        <taxon>Alphaproteobacteria</taxon>
        <taxon>Hyphomicrobiales</taxon>
        <taxon>Phyllobacteriaceae</taxon>
        <taxon>Ollibium</taxon>
    </lineage>
</organism>
<dbReference type="Pfam" id="PF01476">
    <property type="entry name" value="LysM"/>
    <property type="match status" value="2"/>
</dbReference>
<dbReference type="Gene3D" id="3.10.350.10">
    <property type="entry name" value="LysM domain"/>
    <property type="match status" value="2"/>
</dbReference>
<evidence type="ECO:0000313" key="4">
    <source>
        <dbReference type="EMBL" id="THF58229.1"/>
    </source>
</evidence>
<dbReference type="PANTHER" id="PTHR21666:SF263">
    <property type="entry name" value="MUREIN HYDROLASE ACTIVATOR NLPD"/>
    <property type="match status" value="1"/>
</dbReference>
<dbReference type="SUPFAM" id="SSF54106">
    <property type="entry name" value="LysM domain"/>
    <property type="match status" value="2"/>
</dbReference>
<protein>
    <submittedName>
        <fullName evidence="4">LysM peptidoglycan-binding domain-containing protein</fullName>
    </submittedName>
</protein>
<dbReference type="PROSITE" id="PS51257">
    <property type="entry name" value="PROKAR_LIPOPROTEIN"/>
    <property type="match status" value="1"/>
</dbReference>
<feature type="region of interest" description="Disordered" evidence="2">
    <location>
        <begin position="213"/>
        <end position="232"/>
    </location>
</feature>
<dbReference type="InterPro" id="IPR011055">
    <property type="entry name" value="Dup_hybrid_motif"/>
</dbReference>
<feature type="compositionally biased region" description="Basic and acidic residues" evidence="2">
    <location>
        <begin position="223"/>
        <end position="232"/>
    </location>
</feature>
<feature type="region of interest" description="Disordered" evidence="2">
    <location>
        <begin position="477"/>
        <end position="515"/>
    </location>
</feature>
<feature type="domain" description="LysM" evidence="3">
    <location>
        <begin position="287"/>
        <end position="330"/>
    </location>
</feature>
<name>A0ABY2Q9X0_9HYPH</name>
<gene>
    <name evidence="4" type="ORF">E6C48_06335</name>
</gene>
<dbReference type="Pfam" id="PF01551">
    <property type="entry name" value="Peptidase_M23"/>
    <property type="match status" value="1"/>
</dbReference>
<dbReference type="PROSITE" id="PS51782">
    <property type="entry name" value="LYSM"/>
    <property type="match status" value="2"/>
</dbReference>
<dbReference type="InterPro" id="IPR016047">
    <property type="entry name" value="M23ase_b-sheet_dom"/>
</dbReference>
<reference evidence="4 5" key="1">
    <citation type="submission" date="2019-04" db="EMBL/GenBank/DDBJ databases">
        <title>Mesorhizobium composti sp. nov., isolated from compost.</title>
        <authorList>
            <person name="Lin S.-Y."/>
            <person name="Hameed A."/>
            <person name="Hsieh Y.-T."/>
            <person name="Young C.-C."/>
        </authorList>
    </citation>
    <scope>NUCLEOTIDE SEQUENCE [LARGE SCALE GENOMIC DNA]</scope>
    <source>
        <strain evidence="4 5">CC-YTH430</strain>
    </source>
</reference>
<comment type="caution">
    <text evidence="4">The sequence shown here is derived from an EMBL/GenBank/DDBJ whole genome shotgun (WGS) entry which is preliminary data.</text>
</comment>
<proteinExistence type="inferred from homology"/>
<comment type="similarity">
    <text evidence="1">Belongs to the E.coli NlpD/Haemophilus LppB family.</text>
</comment>
<evidence type="ECO:0000313" key="5">
    <source>
        <dbReference type="Proteomes" id="UP000306441"/>
    </source>
</evidence>
<dbReference type="SMART" id="SM00257">
    <property type="entry name" value="LysM"/>
    <property type="match status" value="2"/>
</dbReference>
<evidence type="ECO:0000256" key="2">
    <source>
        <dbReference type="SAM" id="MobiDB-lite"/>
    </source>
</evidence>